<sequence>MTRVFPKKPRLASSANKITRTVNNCVIPGRGGVLDEGVLEVLVTAEVEGMRGPGPHDHRRHAPDGPEEALVPHHLEECVDDALAARRGQRLHPRLEKRNDITSKRPNLKAGPCDPGRPRPGAAQETYFDRIEGIHYAMFHYSGYGSGGHMRNNIVGWERLIILKIHNSPVKGRVSEAMRAFRGEFRDDNLSAASFRSAKCKIKHTKIWLKIFKNQGKETLLLKDLEKGSGYSITDLQLFTKDGKEKAVVTLNNEFQLFLPDRLAKRGDELIGYMLEYDLVMTYNGLIDVKNKAGFTYKTHDITFKKMDKRPDKTNKYPDETNKHPDKTTKRIKYHIYQCKDCKNCVKKRPQSGLVLRMPLDDEEPFKCLKCGSKYHTTKCTYTQKYLFFDYEAMQETGKHVANLVISHDFSGNINSFKTNEDFCKWLISRDHRGHTAIAHYSKGYDSYFILKYCVENGIQPFCVYNGSKIMLMEIKSNNLRIIDSSNFVQGPLKNFPKTFGLKELKKGYFPHFFNTTENQNYIGKIPDTKYYGVNSMKPKEREEFLEWHKQKRKENYLFDFKKELYDYCNSDVDILRRGCLELRNQFLEIANIDPFRYITIAGVCLAIYRSKYIKKDTIAVVDNLKKDQYSQQSISWLNSFHNPNIKHALNNGEAWQSHSRAKGEVKICGSKVDGFDEKSNTVYQYHGCFWYGCTKCYSSDFINNKNKTTMEDLYEKTIERSEQAGYNLIEMWECKWTKSKEYKKEMKQIEEEIKELEELNPRNAFFGGRTNATKLRVKGKKMKYIDICSLYPTVQCYDDYPVGHPTKIFKPRTYNTDWYGLIKCAILLPRGLYHPVLPVKNKTKSGDEKLTFPLCQLCAKLNNQKDKCSHTESQRIIRGTWCTNEVEKAIEKGYKIISIDEVWHFEKKSSYLFKGYVKAFMKIKLETSEWRNDFESEEEYRKAVKEILGIELGKIENNPGKRAVAKICLNSLWGKFGQRQNMGATEYVTDVKRFYEILLDDRLDNIHINEINENMLQIDYKYKDCYVENNFNTNIFIAAFTTANARLRLYEMLDILGESVVYYDTDSIVYIDDGKNTVKTGCLLGDWTDELGKDVWIVDWLSTGPKSYCYKTNTGKVVCKIKGFTLNYETSKKINSDSINNILEKKAWRSQSRGEAEDKKISTQYNRITRDTKTKELLNKIETKEFGFIYDKRIILENFDTLPFGY</sequence>
<feature type="compositionally biased region" description="Basic and acidic residues" evidence="9">
    <location>
        <begin position="93"/>
        <end position="103"/>
    </location>
</feature>
<evidence type="ECO:0000256" key="2">
    <source>
        <dbReference type="ARBA" id="ARBA00012417"/>
    </source>
</evidence>
<dbReference type="GO" id="GO:0003887">
    <property type="term" value="F:DNA-directed DNA polymerase activity"/>
    <property type="evidence" value="ECO:0007669"/>
    <property type="project" value="UniProtKB-KW"/>
</dbReference>
<dbReference type="SUPFAM" id="SSF53098">
    <property type="entry name" value="Ribonuclease H-like"/>
    <property type="match status" value="1"/>
</dbReference>
<evidence type="ECO:0000313" key="12">
    <source>
        <dbReference type="Proteomes" id="UP000007266"/>
    </source>
</evidence>
<dbReference type="Proteomes" id="UP000007266">
    <property type="component" value="Linkage group 9"/>
</dbReference>
<comment type="catalytic activity">
    <reaction evidence="8">
        <text>DNA(n) + a 2'-deoxyribonucleoside 5'-triphosphate = DNA(n+1) + diphosphate</text>
        <dbReference type="Rhea" id="RHEA:22508"/>
        <dbReference type="Rhea" id="RHEA-COMP:17339"/>
        <dbReference type="Rhea" id="RHEA-COMP:17340"/>
        <dbReference type="ChEBI" id="CHEBI:33019"/>
        <dbReference type="ChEBI" id="CHEBI:61560"/>
        <dbReference type="ChEBI" id="CHEBI:173112"/>
        <dbReference type="EC" id="2.7.7.7"/>
    </reaction>
</comment>
<protein>
    <recommendedName>
        <fullName evidence="2">DNA-directed DNA polymerase</fullName>
        <ecNumber evidence="2">2.7.7.7</ecNumber>
    </recommendedName>
</protein>
<dbReference type="GO" id="GO:0006260">
    <property type="term" value="P:DNA replication"/>
    <property type="evidence" value="ECO:0007669"/>
    <property type="project" value="UniProtKB-KW"/>
</dbReference>
<evidence type="ECO:0000256" key="4">
    <source>
        <dbReference type="ARBA" id="ARBA00022695"/>
    </source>
</evidence>
<dbReference type="PhylomeDB" id="D6X3C1"/>
<evidence type="ECO:0000256" key="7">
    <source>
        <dbReference type="ARBA" id="ARBA00023125"/>
    </source>
</evidence>
<dbReference type="InterPro" id="IPR036397">
    <property type="entry name" value="RNaseH_sf"/>
</dbReference>
<name>D6X3C1_TRICA</name>
<dbReference type="GO" id="GO:0042575">
    <property type="term" value="C:DNA polymerase complex"/>
    <property type="evidence" value="ECO:0007669"/>
    <property type="project" value="UniProtKB-ARBA"/>
</dbReference>
<keyword evidence="3" id="KW-0808">Transferase</keyword>
<feature type="domain" description="DNA-directed DNA polymerase family B mitochondria/virus" evidence="10">
    <location>
        <begin position="957"/>
        <end position="1053"/>
    </location>
</feature>
<dbReference type="HOGENOM" id="CLU_001474_1_0_1"/>
<dbReference type="Gene3D" id="3.40.960.10">
    <property type="entry name" value="VSR Endonuclease"/>
    <property type="match status" value="1"/>
</dbReference>
<dbReference type="OMA" id="ADGHYCG"/>
<evidence type="ECO:0000256" key="1">
    <source>
        <dbReference type="ARBA" id="ARBA00005755"/>
    </source>
</evidence>
<organism evidence="11 12">
    <name type="scientific">Tribolium castaneum</name>
    <name type="common">Red flour beetle</name>
    <dbReference type="NCBI Taxonomy" id="7070"/>
    <lineage>
        <taxon>Eukaryota</taxon>
        <taxon>Metazoa</taxon>
        <taxon>Ecdysozoa</taxon>
        <taxon>Arthropoda</taxon>
        <taxon>Hexapoda</taxon>
        <taxon>Insecta</taxon>
        <taxon>Pterygota</taxon>
        <taxon>Neoptera</taxon>
        <taxon>Endopterygota</taxon>
        <taxon>Coleoptera</taxon>
        <taxon>Polyphaga</taxon>
        <taxon>Cucujiformia</taxon>
        <taxon>Tenebrionidae</taxon>
        <taxon>Tenebrionidae incertae sedis</taxon>
        <taxon>Tribolium</taxon>
    </lineage>
</organism>
<accession>D6X3C1</accession>
<gene>
    <name evidence="11" type="primary">GLEAN_11914</name>
    <name evidence="11" type="ORF">TcasGA2_TC011914</name>
</gene>
<evidence type="ECO:0000256" key="9">
    <source>
        <dbReference type="SAM" id="MobiDB-lite"/>
    </source>
</evidence>
<evidence type="ECO:0000256" key="6">
    <source>
        <dbReference type="ARBA" id="ARBA00022932"/>
    </source>
</evidence>
<keyword evidence="6" id="KW-0239">DNA-directed DNA polymerase</keyword>
<dbReference type="eggNOG" id="ENOG502QQ9V">
    <property type="taxonomic scope" value="Eukaryota"/>
</dbReference>
<dbReference type="PANTHER" id="PTHR33568">
    <property type="entry name" value="DNA POLYMERASE"/>
    <property type="match status" value="1"/>
</dbReference>
<feature type="domain" description="DNA-directed DNA polymerase family B mitochondria/virus" evidence="10">
    <location>
        <begin position="759"/>
        <end position="936"/>
    </location>
</feature>
<dbReference type="InParanoid" id="D6X3C1"/>
<dbReference type="AlphaFoldDB" id="D6X3C1"/>
<dbReference type="GO" id="GO:0000166">
    <property type="term" value="F:nucleotide binding"/>
    <property type="evidence" value="ECO:0007669"/>
    <property type="project" value="InterPro"/>
</dbReference>
<dbReference type="InterPro" id="IPR023211">
    <property type="entry name" value="DNA_pol_palm_dom_sf"/>
</dbReference>
<evidence type="ECO:0000256" key="3">
    <source>
        <dbReference type="ARBA" id="ARBA00022679"/>
    </source>
</evidence>
<dbReference type="Pfam" id="PF03175">
    <property type="entry name" value="DNA_pol_B_2"/>
    <property type="match status" value="3"/>
</dbReference>
<reference evidence="11 12" key="2">
    <citation type="journal article" date="2010" name="Nucleic Acids Res.">
        <title>BeetleBase in 2010: revisions to provide comprehensive genomic information for Tribolium castaneum.</title>
        <authorList>
            <person name="Kim H.S."/>
            <person name="Murphy T."/>
            <person name="Xia J."/>
            <person name="Caragea D."/>
            <person name="Park Y."/>
            <person name="Beeman R.W."/>
            <person name="Lorenzen M.D."/>
            <person name="Butcher S."/>
            <person name="Manak J.R."/>
            <person name="Brown S.J."/>
        </authorList>
    </citation>
    <scope>GENOME REANNOTATION</scope>
    <source>
        <strain evidence="11 12">Georgia GA2</strain>
    </source>
</reference>
<evidence type="ECO:0000256" key="8">
    <source>
        <dbReference type="ARBA" id="ARBA00049244"/>
    </source>
</evidence>
<feature type="region of interest" description="Disordered" evidence="9">
    <location>
        <begin position="89"/>
        <end position="122"/>
    </location>
</feature>
<dbReference type="SUPFAM" id="SSF56672">
    <property type="entry name" value="DNA/RNA polymerases"/>
    <property type="match status" value="1"/>
</dbReference>
<keyword evidence="7" id="KW-0238">DNA-binding</keyword>
<dbReference type="InterPro" id="IPR012337">
    <property type="entry name" value="RNaseH-like_sf"/>
</dbReference>
<dbReference type="InterPro" id="IPR004868">
    <property type="entry name" value="DNA-dir_DNA_pol_B_mt/vir"/>
</dbReference>
<dbReference type="STRING" id="7070.D6X3C1"/>
<dbReference type="PANTHER" id="PTHR33568:SF3">
    <property type="entry name" value="DNA-DIRECTED DNA POLYMERASE"/>
    <property type="match status" value="1"/>
</dbReference>
<comment type="similarity">
    <text evidence="1">Belongs to the DNA polymerase type-B family.</text>
</comment>
<dbReference type="EMBL" id="KQ971372">
    <property type="protein sequence ID" value="EFA09772.1"/>
    <property type="molecule type" value="Genomic_DNA"/>
</dbReference>
<keyword evidence="4" id="KW-0548">Nucleotidyltransferase</keyword>
<feature type="domain" description="DNA-directed DNA polymerase family B mitochondria/virus" evidence="10">
    <location>
        <begin position="432"/>
        <end position="631"/>
    </location>
</feature>
<evidence type="ECO:0000313" key="11">
    <source>
        <dbReference type="EMBL" id="EFA09772.1"/>
    </source>
</evidence>
<dbReference type="GO" id="GO:0003677">
    <property type="term" value="F:DNA binding"/>
    <property type="evidence" value="ECO:0007669"/>
    <property type="project" value="UniProtKB-KW"/>
</dbReference>
<reference evidence="11 12" key="1">
    <citation type="journal article" date="2008" name="Nature">
        <title>The genome of the model beetle and pest Tribolium castaneum.</title>
        <authorList>
            <consortium name="Tribolium Genome Sequencing Consortium"/>
            <person name="Richards S."/>
            <person name="Gibbs R.A."/>
            <person name="Weinstock G.M."/>
            <person name="Brown S.J."/>
            <person name="Denell R."/>
            <person name="Beeman R.W."/>
            <person name="Gibbs R."/>
            <person name="Beeman R.W."/>
            <person name="Brown S.J."/>
            <person name="Bucher G."/>
            <person name="Friedrich M."/>
            <person name="Grimmelikhuijzen C.J."/>
            <person name="Klingler M."/>
            <person name="Lorenzen M."/>
            <person name="Richards S."/>
            <person name="Roth S."/>
            <person name="Schroder R."/>
            <person name="Tautz D."/>
            <person name="Zdobnov E.M."/>
            <person name="Muzny D."/>
            <person name="Gibbs R.A."/>
            <person name="Weinstock G.M."/>
            <person name="Attaway T."/>
            <person name="Bell S."/>
            <person name="Buhay C.J."/>
            <person name="Chandrabose M.N."/>
            <person name="Chavez D."/>
            <person name="Clerk-Blankenburg K.P."/>
            <person name="Cree A."/>
            <person name="Dao M."/>
            <person name="Davis C."/>
            <person name="Chacko J."/>
            <person name="Dinh H."/>
            <person name="Dugan-Rocha S."/>
            <person name="Fowler G."/>
            <person name="Garner T.T."/>
            <person name="Garnes J."/>
            <person name="Gnirke A."/>
            <person name="Hawes A."/>
            <person name="Hernandez J."/>
            <person name="Hines S."/>
            <person name="Holder M."/>
            <person name="Hume J."/>
            <person name="Jhangiani S.N."/>
            <person name="Joshi V."/>
            <person name="Khan Z.M."/>
            <person name="Jackson L."/>
            <person name="Kovar C."/>
            <person name="Kowis A."/>
            <person name="Lee S."/>
            <person name="Lewis L.R."/>
            <person name="Margolis J."/>
            <person name="Morgan M."/>
            <person name="Nazareth L.V."/>
            <person name="Nguyen N."/>
            <person name="Okwuonu G."/>
            <person name="Parker D."/>
            <person name="Richards S."/>
            <person name="Ruiz S.J."/>
            <person name="Santibanez J."/>
            <person name="Savard J."/>
            <person name="Scherer S.E."/>
            <person name="Schneider B."/>
            <person name="Sodergren E."/>
            <person name="Tautz D."/>
            <person name="Vattahil S."/>
            <person name="Villasana D."/>
            <person name="White C.S."/>
            <person name="Wright R."/>
            <person name="Park Y."/>
            <person name="Beeman R.W."/>
            <person name="Lord J."/>
            <person name="Oppert B."/>
            <person name="Lorenzen M."/>
            <person name="Brown S."/>
            <person name="Wang L."/>
            <person name="Savard J."/>
            <person name="Tautz D."/>
            <person name="Richards S."/>
            <person name="Weinstock G."/>
            <person name="Gibbs R.A."/>
            <person name="Liu Y."/>
            <person name="Worley K."/>
            <person name="Weinstock G."/>
            <person name="Elsik C.G."/>
            <person name="Reese J.T."/>
            <person name="Elhaik E."/>
            <person name="Landan G."/>
            <person name="Graur D."/>
            <person name="Arensburger P."/>
            <person name="Atkinson P."/>
            <person name="Beeman R.W."/>
            <person name="Beidler J."/>
            <person name="Brown S.J."/>
            <person name="Demuth J.P."/>
            <person name="Drury D.W."/>
            <person name="Du Y.Z."/>
            <person name="Fujiwara H."/>
            <person name="Lorenzen M."/>
            <person name="Maselli V."/>
            <person name="Osanai M."/>
            <person name="Park Y."/>
            <person name="Robertson H.M."/>
            <person name="Tu Z."/>
            <person name="Wang J.J."/>
            <person name="Wang S."/>
            <person name="Richards S."/>
            <person name="Song H."/>
            <person name="Zhang L."/>
            <person name="Sodergren E."/>
            <person name="Werner D."/>
            <person name="Stanke M."/>
            <person name="Morgenstern B."/>
            <person name="Solovyev V."/>
            <person name="Kosarev P."/>
            <person name="Brown G."/>
            <person name="Chen H.C."/>
            <person name="Ermolaeva O."/>
            <person name="Hlavina W."/>
            <person name="Kapustin Y."/>
            <person name="Kiryutin B."/>
            <person name="Kitts P."/>
            <person name="Maglott D."/>
            <person name="Pruitt K."/>
            <person name="Sapojnikov V."/>
            <person name="Souvorov A."/>
            <person name="Mackey A.J."/>
            <person name="Waterhouse R.M."/>
            <person name="Wyder S."/>
            <person name="Zdobnov E.M."/>
            <person name="Zdobnov E.M."/>
            <person name="Wyder S."/>
            <person name="Kriventseva E.V."/>
            <person name="Kadowaki T."/>
            <person name="Bork P."/>
            <person name="Aranda M."/>
            <person name="Bao R."/>
            <person name="Beermann A."/>
            <person name="Berns N."/>
            <person name="Bolognesi R."/>
            <person name="Bonneton F."/>
            <person name="Bopp D."/>
            <person name="Brown S.J."/>
            <person name="Bucher G."/>
            <person name="Butts T."/>
            <person name="Chaumot A."/>
            <person name="Denell R.E."/>
            <person name="Ferrier D.E."/>
            <person name="Friedrich M."/>
            <person name="Gordon C.M."/>
            <person name="Jindra M."/>
            <person name="Klingler M."/>
            <person name="Lan Q."/>
            <person name="Lattorff H.M."/>
            <person name="Laudet V."/>
            <person name="von Levetsow C."/>
            <person name="Liu Z."/>
            <person name="Lutz R."/>
            <person name="Lynch J.A."/>
            <person name="da Fonseca R.N."/>
            <person name="Posnien N."/>
            <person name="Reuter R."/>
            <person name="Roth S."/>
            <person name="Savard J."/>
            <person name="Schinko J.B."/>
            <person name="Schmitt C."/>
            <person name="Schoppmeier M."/>
            <person name="Schroder R."/>
            <person name="Shippy T.D."/>
            <person name="Simonnet F."/>
            <person name="Marques-Souza H."/>
            <person name="Tautz D."/>
            <person name="Tomoyasu Y."/>
            <person name="Trauner J."/>
            <person name="Van der Zee M."/>
            <person name="Vervoort M."/>
            <person name="Wittkopp N."/>
            <person name="Wimmer E.A."/>
            <person name="Yang X."/>
            <person name="Jones A.K."/>
            <person name="Sattelle D.B."/>
            <person name="Ebert P.R."/>
            <person name="Nelson D."/>
            <person name="Scott J.G."/>
            <person name="Beeman R.W."/>
            <person name="Muthukrishnan S."/>
            <person name="Kramer K.J."/>
            <person name="Arakane Y."/>
            <person name="Beeman R.W."/>
            <person name="Zhu Q."/>
            <person name="Hogenkamp D."/>
            <person name="Dixit R."/>
            <person name="Oppert B."/>
            <person name="Jiang H."/>
            <person name="Zou Z."/>
            <person name="Marshall J."/>
            <person name="Elpidina E."/>
            <person name="Vinokurov K."/>
            <person name="Oppert C."/>
            <person name="Zou Z."/>
            <person name="Evans J."/>
            <person name="Lu Z."/>
            <person name="Zhao P."/>
            <person name="Sumathipala N."/>
            <person name="Altincicek B."/>
            <person name="Vilcinskas A."/>
            <person name="Williams M."/>
            <person name="Hultmark D."/>
            <person name="Hetru C."/>
            <person name="Jiang H."/>
            <person name="Grimmelikhuijzen C.J."/>
            <person name="Hauser F."/>
            <person name="Cazzamali G."/>
            <person name="Williamson M."/>
            <person name="Park Y."/>
            <person name="Li B."/>
            <person name="Tanaka Y."/>
            <person name="Predel R."/>
            <person name="Neupert S."/>
            <person name="Schachtner J."/>
            <person name="Verleyen P."/>
            <person name="Raible F."/>
            <person name="Bork P."/>
            <person name="Friedrich M."/>
            <person name="Walden K.K."/>
            <person name="Robertson H.M."/>
            <person name="Angeli S."/>
            <person name="Foret S."/>
            <person name="Bucher G."/>
            <person name="Schuetz S."/>
            <person name="Maleszka R."/>
            <person name="Wimmer E.A."/>
            <person name="Beeman R.W."/>
            <person name="Lorenzen M."/>
            <person name="Tomoyasu Y."/>
            <person name="Miller S.C."/>
            <person name="Grossmann D."/>
            <person name="Bucher G."/>
        </authorList>
    </citation>
    <scope>NUCLEOTIDE SEQUENCE [LARGE SCALE GENOMIC DNA]</scope>
    <source>
        <strain evidence="11 12">Georgia GA2</strain>
    </source>
</reference>
<evidence type="ECO:0000256" key="5">
    <source>
        <dbReference type="ARBA" id="ARBA00022705"/>
    </source>
</evidence>
<evidence type="ECO:0000259" key="10">
    <source>
        <dbReference type="Pfam" id="PF03175"/>
    </source>
</evidence>
<dbReference type="Gene3D" id="3.30.420.10">
    <property type="entry name" value="Ribonuclease H-like superfamily/Ribonuclease H"/>
    <property type="match status" value="1"/>
</dbReference>
<dbReference type="EC" id="2.7.7.7" evidence="2"/>
<dbReference type="Gene3D" id="3.90.1600.10">
    <property type="entry name" value="Palm domain of DNA polymerase"/>
    <property type="match status" value="1"/>
</dbReference>
<dbReference type="InterPro" id="IPR043502">
    <property type="entry name" value="DNA/RNA_pol_sf"/>
</dbReference>
<keyword evidence="12" id="KW-1185">Reference proteome</keyword>
<dbReference type="Gene3D" id="1.10.287.690">
    <property type="entry name" value="Helix hairpin bin"/>
    <property type="match status" value="1"/>
</dbReference>
<keyword evidence="5" id="KW-0235">DNA replication</keyword>
<proteinExistence type="inferred from homology"/>